<keyword evidence="2" id="KW-1185">Reference proteome</keyword>
<gene>
    <name evidence="1" type="ORF">CEV31_3556</name>
</gene>
<organism evidence="1 2">
    <name type="scientific">Brucella thiophenivorans</name>
    <dbReference type="NCBI Taxonomy" id="571255"/>
    <lineage>
        <taxon>Bacteria</taxon>
        <taxon>Pseudomonadati</taxon>
        <taxon>Pseudomonadota</taxon>
        <taxon>Alphaproteobacteria</taxon>
        <taxon>Hyphomicrobiales</taxon>
        <taxon>Brucellaceae</taxon>
        <taxon>Brucella/Ochrobactrum group</taxon>
        <taxon>Brucella</taxon>
    </lineage>
</organism>
<keyword evidence="1" id="KW-0808">Transferase</keyword>
<dbReference type="Proteomes" id="UP000215590">
    <property type="component" value="Unassembled WGS sequence"/>
</dbReference>
<accession>A0A256FD36</accession>
<comment type="caution">
    <text evidence="1">The sequence shown here is derived from an EMBL/GenBank/DDBJ whole genome shotgun (WGS) entry which is preliminary data.</text>
</comment>
<evidence type="ECO:0000313" key="1">
    <source>
        <dbReference type="EMBL" id="OYR12576.1"/>
    </source>
</evidence>
<dbReference type="EMBL" id="NNRJ01000055">
    <property type="protein sequence ID" value="OYR12576.1"/>
    <property type="molecule type" value="Genomic_DNA"/>
</dbReference>
<dbReference type="GO" id="GO:0016740">
    <property type="term" value="F:transferase activity"/>
    <property type="evidence" value="ECO:0007669"/>
    <property type="project" value="UniProtKB-KW"/>
</dbReference>
<sequence length="53" mass="5729">MHKVFQSSSPSLTTKSSAMQATVIGGCSKDSGIPWNTLSMFSMRNVPMELGTY</sequence>
<protein>
    <submittedName>
        <fullName evidence="1">Putative acetyltransferase</fullName>
    </submittedName>
</protein>
<reference evidence="1 2" key="1">
    <citation type="submission" date="2017-07" db="EMBL/GenBank/DDBJ databases">
        <title>Phylogenetic study on the rhizospheric bacterium Ochrobactrum sp. A44.</title>
        <authorList>
            <person name="Krzyzanowska D.M."/>
            <person name="Ossowicki A."/>
            <person name="Rajewska M."/>
            <person name="Maciag T."/>
            <person name="Kaczynski Z."/>
            <person name="Czerwicka M."/>
            <person name="Jafra S."/>
        </authorList>
    </citation>
    <scope>NUCLEOTIDE SEQUENCE [LARGE SCALE GENOMIC DNA]</scope>
    <source>
        <strain evidence="1 2">DSM 7216</strain>
    </source>
</reference>
<proteinExistence type="predicted"/>
<dbReference type="AlphaFoldDB" id="A0A256FD36"/>
<name>A0A256FD36_9HYPH</name>
<dbReference type="PROSITE" id="PS51257">
    <property type="entry name" value="PROKAR_LIPOPROTEIN"/>
    <property type="match status" value="1"/>
</dbReference>
<evidence type="ECO:0000313" key="2">
    <source>
        <dbReference type="Proteomes" id="UP000215590"/>
    </source>
</evidence>